<proteinExistence type="predicted"/>
<reference evidence="1" key="2">
    <citation type="journal article" date="2015" name="Fish Shellfish Immunol.">
        <title>Early steps in the European eel (Anguilla anguilla)-Vibrio vulnificus interaction in the gills: Role of the RtxA13 toxin.</title>
        <authorList>
            <person name="Callol A."/>
            <person name="Pajuelo D."/>
            <person name="Ebbesson L."/>
            <person name="Teles M."/>
            <person name="MacKenzie S."/>
            <person name="Amaro C."/>
        </authorList>
    </citation>
    <scope>NUCLEOTIDE SEQUENCE</scope>
</reference>
<evidence type="ECO:0000313" key="1">
    <source>
        <dbReference type="EMBL" id="JAH42277.1"/>
    </source>
</evidence>
<reference evidence="1" key="1">
    <citation type="submission" date="2014-11" db="EMBL/GenBank/DDBJ databases">
        <authorList>
            <person name="Amaro Gonzalez C."/>
        </authorList>
    </citation>
    <scope>NUCLEOTIDE SEQUENCE</scope>
</reference>
<dbReference type="EMBL" id="GBXM01066300">
    <property type="protein sequence ID" value="JAH42277.1"/>
    <property type="molecule type" value="Transcribed_RNA"/>
</dbReference>
<sequence>MATVADSFLGKPVGYLTRDL</sequence>
<name>A0A0E9SM32_ANGAN</name>
<protein>
    <submittedName>
        <fullName evidence="1">Uncharacterized protein</fullName>
    </submittedName>
</protein>
<accession>A0A0E9SM32</accession>
<organism evidence="1">
    <name type="scientific">Anguilla anguilla</name>
    <name type="common">European freshwater eel</name>
    <name type="synonym">Muraena anguilla</name>
    <dbReference type="NCBI Taxonomy" id="7936"/>
    <lineage>
        <taxon>Eukaryota</taxon>
        <taxon>Metazoa</taxon>
        <taxon>Chordata</taxon>
        <taxon>Craniata</taxon>
        <taxon>Vertebrata</taxon>
        <taxon>Euteleostomi</taxon>
        <taxon>Actinopterygii</taxon>
        <taxon>Neopterygii</taxon>
        <taxon>Teleostei</taxon>
        <taxon>Anguilliformes</taxon>
        <taxon>Anguillidae</taxon>
        <taxon>Anguilla</taxon>
    </lineage>
</organism>
<dbReference type="AlphaFoldDB" id="A0A0E9SM32"/>